<name>A0ABP5MM93_9MICC</name>
<reference evidence="3" key="1">
    <citation type="journal article" date="2019" name="Int. J. Syst. Evol. Microbiol.">
        <title>The Global Catalogue of Microorganisms (GCM) 10K type strain sequencing project: providing services to taxonomists for standard genome sequencing and annotation.</title>
        <authorList>
            <consortium name="The Broad Institute Genomics Platform"/>
            <consortium name="The Broad Institute Genome Sequencing Center for Infectious Disease"/>
            <person name="Wu L."/>
            <person name="Ma J."/>
        </authorList>
    </citation>
    <scope>NUCLEOTIDE SEQUENCE [LARGE SCALE GENOMIC DNA]</scope>
    <source>
        <strain evidence="3">JCM 14917</strain>
    </source>
</reference>
<organism evidence="2 3">
    <name type="scientific">Arthrobacter parietis</name>
    <dbReference type="NCBI Taxonomy" id="271434"/>
    <lineage>
        <taxon>Bacteria</taxon>
        <taxon>Bacillati</taxon>
        <taxon>Actinomycetota</taxon>
        <taxon>Actinomycetes</taxon>
        <taxon>Micrococcales</taxon>
        <taxon>Micrococcaceae</taxon>
        <taxon>Arthrobacter</taxon>
    </lineage>
</organism>
<keyword evidence="3" id="KW-1185">Reference proteome</keyword>
<gene>
    <name evidence="2" type="ORF">GCM10009784_11050</name>
</gene>
<proteinExistence type="predicted"/>
<evidence type="ECO:0000313" key="3">
    <source>
        <dbReference type="Proteomes" id="UP001500974"/>
    </source>
</evidence>
<dbReference type="Proteomes" id="UP001500974">
    <property type="component" value="Unassembled WGS sequence"/>
</dbReference>
<evidence type="ECO:0000256" key="1">
    <source>
        <dbReference type="SAM" id="MobiDB-lite"/>
    </source>
</evidence>
<accession>A0ABP5MM93</accession>
<feature type="region of interest" description="Disordered" evidence="1">
    <location>
        <begin position="1"/>
        <end position="39"/>
    </location>
</feature>
<comment type="caution">
    <text evidence="2">The sequence shown here is derived from an EMBL/GenBank/DDBJ whole genome shotgun (WGS) entry which is preliminary data.</text>
</comment>
<protein>
    <submittedName>
        <fullName evidence="2">Uncharacterized protein</fullName>
    </submittedName>
</protein>
<sequence length="128" mass="13929">MAAEVRPDGKANLGVDPAIGDENGQTGTAEHQPNLGLGGRIDSGLNQVDRKPCRPDTVNFARVLNQFSKSSDRNHGVARLSEMAVVLADNRITRSHQVIKVQQSSQIDEGAEDTCNWQPVYDHCVFCS</sequence>
<dbReference type="EMBL" id="BAAAON010000001">
    <property type="protein sequence ID" value="GAA2174106.1"/>
    <property type="molecule type" value="Genomic_DNA"/>
</dbReference>
<evidence type="ECO:0000313" key="2">
    <source>
        <dbReference type="EMBL" id="GAA2174106.1"/>
    </source>
</evidence>